<protein>
    <submittedName>
        <fullName evidence="6">Chaperone protein HtpG</fullName>
    </submittedName>
</protein>
<keyword evidence="4" id="KW-0143">Chaperone</keyword>
<dbReference type="InterPro" id="IPR001404">
    <property type="entry name" value="Hsp90_fam"/>
</dbReference>
<reference evidence="6" key="1">
    <citation type="journal article" date="2014" name="Int. J. Syst. Evol. Microbiol.">
        <title>Complete genome sequence of Corynebacterium casei LMG S-19264T (=DSM 44701T), isolated from a smear-ripened cheese.</title>
        <authorList>
            <consortium name="US DOE Joint Genome Institute (JGI-PGF)"/>
            <person name="Walter F."/>
            <person name="Albersmeier A."/>
            <person name="Kalinowski J."/>
            <person name="Ruckert C."/>
        </authorList>
    </citation>
    <scope>NUCLEOTIDE SEQUENCE</scope>
    <source>
        <strain evidence="6">NBRC 108769</strain>
    </source>
</reference>
<evidence type="ECO:0000313" key="6">
    <source>
        <dbReference type="EMBL" id="GLR16908.1"/>
    </source>
</evidence>
<keyword evidence="7" id="KW-1185">Reference proteome</keyword>
<dbReference type="RefSeq" id="WP_235290912.1">
    <property type="nucleotide sequence ID" value="NZ_BSOH01000007.1"/>
</dbReference>
<proteinExistence type="inferred from homology"/>
<dbReference type="PIRSF" id="PIRSF002583">
    <property type="entry name" value="Hsp90"/>
    <property type="match status" value="1"/>
</dbReference>
<dbReference type="Gene3D" id="3.30.230.80">
    <property type="match status" value="1"/>
</dbReference>
<dbReference type="CDD" id="cd16927">
    <property type="entry name" value="HATPase_Hsp90-like"/>
    <property type="match status" value="1"/>
</dbReference>
<name>A0AA37SRC6_9BACT</name>
<dbReference type="InterPro" id="IPR020568">
    <property type="entry name" value="Ribosomal_Su5_D2-typ_SF"/>
</dbReference>
<dbReference type="PANTHER" id="PTHR11528">
    <property type="entry name" value="HEAT SHOCK PROTEIN 90 FAMILY MEMBER"/>
    <property type="match status" value="1"/>
</dbReference>
<dbReference type="EMBL" id="BSOH01000007">
    <property type="protein sequence ID" value="GLR16908.1"/>
    <property type="molecule type" value="Genomic_DNA"/>
</dbReference>
<evidence type="ECO:0000256" key="2">
    <source>
        <dbReference type="ARBA" id="ARBA00022741"/>
    </source>
</evidence>
<feature type="binding site" evidence="5">
    <location>
        <position position="76"/>
    </location>
    <ligand>
        <name>ATP</name>
        <dbReference type="ChEBI" id="CHEBI:30616"/>
    </ligand>
</feature>
<keyword evidence="2 5" id="KW-0547">Nucleotide-binding</keyword>
<dbReference type="SUPFAM" id="SSF110942">
    <property type="entry name" value="HSP90 C-terminal domain"/>
    <property type="match status" value="1"/>
</dbReference>
<reference evidence="6" key="2">
    <citation type="submission" date="2023-01" db="EMBL/GenBank/DDBJ databases">
        <title>Draft genome sequence of Portibacter lacus strain NBRC 108769.</title>
        <authorList>
            <person name="Sun Q."/>
            <person name="Mori K."/>
        </authorList>
    </citation>
    <scope>NUCLEOTIDE SEQUENCE</scope>
    <source>
        <strain evidence="6">NBRC 108769</strain>
    </source>
</reference>
<comment type="similarity">
    <text evidence="1">Belongs to the heat shock protein 90 family.</text>
</comment>
<gene>
    <name evidence="6" type="primary">htpG</name>
    <name evidence="6" type="ORF">GCM10007940_15230</name>
</gene>
<evidence type="ECO:0000256" key="1">
    <source>
        <dbReference type="ARBA" id="ARBA00008239"/>
    </source>
</evidence>
<dbReference type="GO" id="GO:0016887">
    <property type="term" value="F:ATP hydrolysis activity"/>
    <property type="evidence" value="ECO:0007669"/>
    <property type="project" value="InterPro"/>
</dbReference>
<dbReference type="GO" id="GO:0051082">
    <property type="term" value="F:unfolded protein binding"/>
    <property type="evidence" value="ECO:0007669"/>
    <property type="project" value="InterPro"/>
</dbReference>
<dbReference type="Proteomes" id="UP001156666">
    <property type="component" value="Unassembled WGS sequence"/>
</dbReference>
<evidence type="ECO:0000313" key="7">
    <source>
        <dbReference type="Proteomes" id="UP001156666"/>
    </source>
</evidence>
<feature type="binding site" evidence="5">
    <location>
        <position position="81"/>
    </location>
    <ligand>
        <name>ATP</name>
        <dbReference type="ChEBI" id="CHEBI:30616"/>
    </ligand>
</feature>
<accession>A0AA37SRC6</accession>
<dbReference type="NCBIfam" id="NF003555">
    <property type="entry name" value="PRK05218.1"/>
    <property type="match status" value="1"/>
</dbReference>
<keyword evidence="3 5" id="KW-0067">ATP-binding</keyword>
<dbReference type="FunFam" id="3.30.230.80:FF:000008">
    <property type="entry name" value="Molecular chaperone HtpG"/>
    <property type="match status" value="1"/>
</dbReference>
<dbReference type="PRINTS" id="PR00775">
    <property type="entry name" value="HEATSHOCK90"/>
</dbReference>
<evidence type="ECO:0000256" key="5">
    <source>
        <dbReference type="PIRSR" id="PIRSR002583-1"/>
    </source>
</evidence>
<feature type="binding site" evidence="5">
    <location>
        <position position="31"/>
    </location>
    <ligand>
        <name>ATP</name>
        <dbReference type="ChEBI" id="CHEBI:30616"/>
    </ligand>
</feature>
<feature type="binding site" evidence="5">
    <location>
        <position position="165"/>
    </location>
    <ligand>
        <name>ATP</name>
        <dbReference type="ChEBI" id="CHEBI:30616"/>
    </ligand>
</feature>
<dbReference type="SUPFAM" id="SSF54211">
    <property type="entry name" value="Ribosomal protein S5 domain 2-like"/>
    <property type="match status" value="1"/>
</dbReference>
<comment type="caution">
    <text evidence="6">The sequence shown here is derived from an EMBL/GenBank/DDBJ whole genome shotgun (WGS) entry which is preliminary data.</text>
</comment>
<feature type="binding site" evidence="5">
    <location>
        <position position="35"/>
    </location>
    <ligand>
        <name>ATP</name>
        <dbReference type="ChEBI" id="CHEBI:30616"/>
    </ligand>
</feature>
<dbReference type="Pfam" id="PF13589">
    <property type="entry name" value="HATPase_c_3"/>
    <property type="match status" value="1"/>
</dbReference>
<organism evidence="6 7">
    <name type="scientific">Portibacter lacus</name>
    <dbReference type="NCBI Taxonomy" id="1099794"/>
    <lineage>
        <taxon>Bacteria</taxon>
        <taxon>Pseudomonadati</taxon>
        <taxon>Bacteroidota</taxon>
        <taxon>Saprospiria</taxon>
        <taxon>Saprospirales</taxon>
        <taxon>Haliscomenobacteraceae</taxon>
        <taxon>Portibacter</taxon>
    </lineage>
</organism>
<dbReference type="Gene3D" id="3.30.565.10">
    <property type="entry name" value="Histidine kinase-like ATPase, C-terminal domain"/>
    <property type="match status" value="1"/>
</dbReference>
<feature type="binding site" evidence="5">
    <location>
        <position position="333"/>
    </location>
    <ligand>
        <name>ATP</name>
        <dbReference type="ChEBI" id="CHEBI:30616"/>
    </ligand>
</feature>
<dbReference type="InterPro" id="IPR037196">
    <property type="entry name" value="HSP90_C"/>
</dbReference>
<dbReference type="Gene3D" id="1.20.120.790">
    <property type="entry name" value="Heat shock protein 90, C-terminal domain"/>
    <property type="match status" value="1"/>
</dbReference>
<dbReference type="AlphaFoldDB" id="A0AA37SRC6"/>
<dbReference type="SUPFAM" id="SSF55874">
    <property type="entry name" value="ATPase domain of HSP90 chaperone/DNA topoisomerase II/histidine kinase"/>
    <property type="match status" value="1"/>
</dbReference>
<dbReference type="Gene3D" id="3.40.50.11260">
    <property type="match status" value="1"/>
</dbReference>
<sequence length="621" mass="71673">MEKGHISVQTENIFPIIKKFLYSDQEIFLREIVANATDATSKLKTLSARGEVDGDIGDLTIDIILDKEAKTLTIRDRGLGMSEAEVKKFLNQVAFSSAESFLKKYKDDATIIGHFGLGFYSAFMVADKVEVVTKSYKKSVKPVRWICDGNPEYEIETTKKDFRGTDVILHINDESTEYLEKSKIEELLVKYAKFLPFPIRFGTKTETTFEGEGDDKKSVETEVDNIINAVAPLWKNSPTNIEEEQYKEFYKVLYPYSADPLFWIHLNIDYPFNLTGILYFPKLNNSMEVQKNKIQLYSNQVYVTDDVKEIVPEFLTLLHGVIDSPDIPLNVSRSYLQSDANVKKITSYITKKVADKLNSLFKEDRKEFEAKWKEISVFVKYGMISEEKFYEKAEKFALFKNVDDEYFTFEEYAEKIKANQTDKNGKLVHLYTNNKEDHFSYINSAKEAGYDVLEFDTVIDNHFIQQLEYKLKDTTFVRVDSDTVDNLVQTDEVKESVLSEKEQEKVKGIFEKVINDKGSSIELKALSPNDHPVVLTKPEFMRRMKEMQQLQGMGMGDFPDSYNVVVNTNHPLVADKLIKMKSEEKREQFADYLRKLAMLNQNMLKGEALSKFIKQSLEYAS</sequence>
<dbReference type="Pfam" id="PF00183">
    <property type="entry name" value="HSP90"/>
    <property type="match status" value="1"/>
</dbReference>
<dbReference type="InterPro" id="IPR020575">
    <property type="entry name" value="Hsp90_N"/>
</dbReference>
<evidence type="ECO:0000256" key="4">
    <source>
        <dbReference type="ARBA" id="ARBA00023186"/>
    </source>
</evidence>
<dbReference type="GO" id="GO:0140662">
    <property type="term" value="F:ATP-dependent protein folding chaperone"/>
    <property type="evidence" value="ECO:0007669"/>
    <property type="project" value="InterPro"/>
</dbReference>
<evidence type="ECO:0000256" key="3">
    <source>
        <dbReference type="ARBA" id="ARBA00022840"/>
    </source>
</evidence>
<dbReference type="InterPro" id="IPR036890">
    <property type="entry name" value="HATPase_C_sf"/>
</dbReference>
<dbReference type="GO" id="GO:0005524">
    <property type="term" value="F:ATP binding"/>
    <property type="evidence" value="ECO:0007669"/>
    <property type="project" value="UniProtKB-KW"/>
</dbReference>